<feature type="chain" id="PRO_5018141953" evidence="2">
    <location>
        <begin position="20"/>
        <end position="193"/>
    </location>
</feature>
<dbReference type="Pfam" id="PF14534">
    <property type="entry name" value="DUF4440"/>
    <property type="match status" value="1"/>
</dbReference>
<organism evidence="4 5">
    <name type="scientific">Stagnimonas aquatica</name>
    <dbReference type="NCBI Taxonomy" id="2689987"/>
    <lineage>
        <taxon>Bacteria</taxon>
        <taxon>Pseudomonadati</taxon>
        <taxon>Pseudomonadota</taxon>
        <taxon>Gammaproteobacteria</taxon>
        <taxon>Nevskiales</taxon>
        <taxon>Nevskiaceae</taxon>
        <taxon>Stagnimonas</taxon>
    </lineage>
</organism>
<dbReference type="PROSITE" id="PS51257">
    <property type="entry name" value="PROKAR_LIPOPROTEIN"/>
    <property type="match status" value="1"/>
</dbReference>
<evidence type="ECO:0000259" key="3">
    <source>
        <dbReference type="Pfam" id="PF14534"/>
    </source>
</evidence>
<dbReference type="AlphaFoldDB" id="A0A3N0VF88"/>
<dbReference type="EMBL" id="RJVO01000003">
    <property type="protein sequence ID" value="ROH90948.1"/>
    <property type="molecule type" value="Genomic_DNA"/>
</dbReference>
<proteinExistence type="predicted"/>
<reference evidence="4 5" key="1">
    <citation type="submission" date="2018-10" db="EMBL/GenBank/DDBJ databases">
        <authorList>
            <person name="Chen W.-M."/>
        </authorList>
    </citation>
    <scope>NUCLEOTIDE SEQUENCE [LARGE SCALE GENOMIC DNA]</scope>
    <source>
        <strain evidence="4 5">THS-13</strain>
    </source>
</reference>
<dbReference type="Proteomes" id="UP000282106">
    <property type="component" value="Unassembled WGS sequence"/>
</dbReference>
<comment type="caution">
    <text evidence="4">The sequence shown here is derived from an EMBL/GenBank/DDBJ whole genome shotgun (WGS) entry which is preliminary data.</text>
</comment>
<evidence type="ECO:0000256" key="1">
    <source>
        <dbReference type="SAM" id="MobiDB-lite"/>
    </source>
</evidence>
<dbReference type="SUPFAM" id="SSF54427">
    <property type="entry name" value="NTF2-like"/>
    <property type="match status" value="1"/>
</dbReference>
<sequence length="193" mass="20687">MTRLLPGALLAASLLSACASAPKSTAYFLPDQVRETERAFAQTMANRDFAAFTRFLAEDAIFFEGDSATRGKQRVAQAWKPYFEGPQAPFSWEPSVVEVAASGNLALSSGPVRDASGKTIARFNTIWRLEAPGEWRVVFDKGTEVCNCEPRISTQAVIPAEPLPGPVELPQAIEPEALPDPATAPLATPPSGN</sequence>
<feature type="signal peptide" evidence="2">
    <location>
        <begin position="1"/>
        <end position="19"/>
    </location>
</feature>
<keyword evidence="2" id="KW-0732">Signal</keyword>
<dbReference type="RefSeq" id="WP_123211403.1">
    <property type="nucleotide sequence ID" value="NZ_RJVO01000003.1"/>
</dbReference>
<dbReference type="InterPro" id="IPR027843">
    <property type="entry name" value="DUF4440"/>
</dbReference>
<feature type="region of interest" description="Disordered" evidence="1">
    <location>
        <begin position="161"/>
        <end position="193"/>
    </location>
</feature>
<keyword evidence="5" id="KW-1185">Reference proteome</keyword>
<dbReference type="InterPro" id="IPR032710">
    <property type="entry name" value="NTF2-like_dom_sf"/>
</dbReference>
<evidence type="ECO:0000313" key="4">
    <source>
        <dbReference type="EMBL" id="ROH90948.1"/>
    </source>
</evidence>
<dbReference type="InParanoid" id="A0A3N0VF88"/>
<feature type="domain" description="DUF4440" evidence="3">
    <location>
        <begin position="33"/>
        <end position="137"/>
    </location>
</feature>
<evidence type="ECO:0000313" key="5">
    <source>
        <dbReference type="Proteomes" id="UP000282106"/>
    </source>
</evidence>
<accession>A0A3N0VF88</accession>
<feature type="compositionally biased region" description="Low complexity" evidence="1">
    <location>
        <begin position="174"/>
        <end position="193"/>
    </location>
</feature>
<name>A0A3N0VF88_9GAMM</name>
<gene>
    <name evidence="4" type="ORF">ED208_08200</name>
</gene>
<protein>
    <submittedName>
        <fullName evidence="4">Nuclear transport factor 2 family protein</fullName>
    </submittedName>
</protein>
<evidence type="ECO:0000256" key="2">
    <source>
        <dbReference type="SAM" id="SignalP"/>
    </source>
</evidence>
<dbReference type="Gene3D" id="3.10.450.50">
    <property type="match status" value="1"/>
</dbReference>